<dbReference type="Proteomes" id="UP000688137">
    <property type="component" value="Unassembled WGS sequence"/>
</dbReference>
<dbReference type="PROSITE" id="PS51084">
    <property type="entry name" value="HIT_2"/>
    <property type="match status" value="1"/>
</dbReference>
<dbReference type="InterPro" id="IPR011146">
    <property type="entry name" value="HIT-like"/>
</dbReference>
<name>A0A8S1MY00_PARPR</name>
<dbReference type="AlphaFoldDB" id="A0A8S1MY00"/>
<feature type="short sequence motif" description="Histidine triad motif" evidence="2 3">
    <location>
        <begin position="102"/>
        <end position="106"/>
    </location>
</feature>
<comment type="caution">
    <text evidence="5">The sequence shown here is derived from an EMBL/GenBank/DDBJ whole genome shotgun (WGS) entry which is preliminary data.</text>
</comment>
<gene>
    <name evidence="5" type="ORF">PPRIM_AZ9-3.1.T0730153</name>
</gene>
<evidence type="ECO:0000256" key="2">
    <source>
        <dbReference type="PIRSR" id="PIRSR601310-3"/>
    </source>
</evidence>
<evidence type="ECO:0000256" key="3">
    <source>
        <dbReference type="PROSITE-ProRule" id="PRU00464"/>
    </source>
</evidence>
<dbReference type="Pfam" id="PF01230">
    <property type="entry name" value="HIT"/>
    <property type="match status" value="1"/>
</dbReference>
<dbReference type="InterPro" id="IPR019808">
    <property type="entry name" value="Histidine_triad_CS"/>
</dbReference>
<dbReference type="GO" id="GO:0003824">
    <property type="term" value="F:catalytic activity"/>
    <property type="evidence" value="ECO:0007669"/>
    <property type="project" value="InterPro"/>
</dbReference>
<evidence type="ECO:0000259" key="4">
    <source>
        <dbReference type="PROSITE" id="PS51084"/>
    </source>
</evidence>
<protein>
    <recommendedName>
        <fullName evidence="4">HIT domain-containing protein</fullName>
    </recommendedName>
</protein>
<dbReference type="InterPro" id="IPR001310">
    <property type="entry name" value="Histidine_triad_HIT"/>
</dbReference>
<evidence type="ECO:0000313" key="5">
    <source>
        <dbReference type="EMBL" id="CAD8085110.1"/>
    </source>
</evidence>
<organism evidence="5 6">
    <name type="scientific">Paramecium primaurelia</name>
    <dbReference type="NCBI Taxonomy" id="5886"/>
    <lineage>
        <taxon>Eukaryota</taxon>
        <taxon>Sar</taxon>
        <taxon>Alveolata</taxon>
        <taxon>Ciliophora</taxon>
        <taxon>Intramacronucleata</taxon>
        <taxon>Oligohymenophorea</taxon>
        <taxon>Peniculida</taxon>
        <taxon>Parameciidae</taxon>
        <taxon>Paramecium</taxon>
    </lineage>
</organism>
<reference evidence="5" key="1">
    <citation type="submission" date="2021-01" db="EMBL/GenBank/DDBJ databases">
        <authorList>
            <consortium name="Genoscope - CEA"/>
            <person name="William W."/>
        </authorList>
    </citation>
    <scope>NUCLEOTIDE SEQUENCE</scope>
</reference>
<feature type="active site" description="Tele-AMP-histidine intermediate" evidence="1">
    <location>
        <position position="104"/>
    </location>
</feature>
<dbReference type="CDD" id="cd01276">
    <property type="entry name" value="PKCI_related"/>
    <property type="match status" value="1"/>
</dbReference>
<evidence type="ECO:0000313" key="6">
    <source>
        <dbReference type="Proteomes" id="UP000688137"/>
    </source>
</evidence>
<dbReference type="EMBL" id="CAJJDM010000076">
    <property type="protein sequence ID" value="CAD8085110.1"/>
    <property type="molecule type" value="Genomic_DNA"/>
</dbReference>
<dbReference type="OMA" id="FRMVVNN"/>
<dbReference type="PROSITE" id="PS00892">
    <property type="entry name" value="HIT_1"/>
    <property type="match status" value="1"/>
</dbReference>
<feature type="domain" description="HIT" evidence="4">
    <location>
        <begin position="7"/>
        <end position="122"/>
    </location>
</feature>
<sequence length="125" mass="13937">MDAEITIFDKIVSGQIKANIVYQDDQCLAFHDVNPQAPVHILLIPKQRNGLTQLSKAQEHNKEILGHLLFTVTKIVELVDELKKGFRIVINDGENGGQSVWHLHIHIIGGEQLTWPPGSSGSQKK</sequence>
<keyword evidence="6" id="KW-1185">Reference proteome</keyword>
<dbReference type="FunFam" id="3.30.428.10:FF:000005">
    <property type="entry name" value="Histidine triad nucleotide-binding protein 1"/>
    <property type="match status" value="1"/>
</dbReference>
<accession>A0A8S1MY00</accession>
<dbReference type="PANTHER" id="PTHR23089">
    <property type="entry name" value="HISTIDINE TRIAD HIT PROTEIN"/>
    <property type="match status" value="1"/>
</dbReference>
<proteinExistence type="predicted"/>
<evidence type="ECO:0000256" key="1">
    <source>
        <dbReference type="PIRSR" id="PIRSR601310-1"/>
    </source>
</evidence>